<dbReference type="PRINTS" id="PR01434">
    <property type="entry name" value="NADHDHGNASE5"/>
</dbReference>
<keyword evidence="3 6" id="KW-1133">Transmembrane helix</keyword>
<dbReference type="Pfam" id="PF00361">
    <property type="entry name" value="Proton_antipo_M"/>
    <property type="match status" value="1"/>
</dbReference>
<evidence type="ECO:0000256" key="6">
    <source>
        <dbReference type="SAM" id="Phobius"/>
    </source>
</evidence>
<feature type="transmembrane region" description="Helical" evidence="6">
    <location>
        <begin position="384"/>
        <end position="405"/>
    </location>
</feature>
<evidence type="ECO:0000256" key="4">
    <source>
        <dbReference type="ARBA" id="ARBA00023136"/>
    </source>
</evidence>
<feature type="transmembrane region" description="Helical" evidence="6">
    <location>
        <begin position="6"/>
        <end position="22"/>
    </location>
</feature>
<comment type="caution">
    <text evidence="8">The sequence shown here is derived from an EMBL/GenBank/DDBJ whole genome shotgun (WGS) entry which is preliminary data.</text>
</comment>
<feature type="transmembrane region" description="Helical" evidence="6">
    <location>
        <begin position="256"/>
        <end position="277"/>
    </location>
</feature>
<organism evidence="8 9">
    <name type="scientific">Fodinicurvata halophila</name>
    <dbReference type="NCBI Taxonomy" id="1419723"/>
    <lineage>
        <taxon>Bacteria</taxon>
        <taxon>Pseudomonadati</taxon>
        <taxon>Pseudomonadota</taxon>
        <taxon>Alphaproteobacteria</taxon>
        <taxon>Rhodospirillales</taxon>
        <taxon>Rhodovibrionaceae</taxon>
        <taxon>Fodinicurvata</taxon>
    </lineage>
</organism>
<feature type="transmembrane region" description="Helical" evidence="6">
    <location>
        <begin position="284"/>
        <end position="304"/>
    </location>
</feature>
<dbReference type="PANTHER" id="PTHR42829">
    <property type="entry name" value="NADH-UBIQUINONE OXIDOREDUCTASE CHAIN 5"/>
    <property type="match status" value="1"/>
</dbReference>
<sequence length="631" mass="64878">MLFSLAIPPVLAGLVALIVKAPSRRALGLLAGAALALTLLLAAMAATFGWNGTIDWGAGLTLTAALTPLSASVAILVPVIALPILVYAAAHEAKDGLKRLIAILLIFSGGMELLVVAGDFLTLFIGWEIVGACSWALIGHDWREAGNPAAGRYAFLATRLGDLGLLAATMAAFAATGALSFAALAEAEMPLITVVAFGVLLSAAAKSGQVPFSPWLFRAMAGLTSVSALLHAATMVAAGAYLLIRLEPWLASVPGFSATAVAVGLITALAGGVVALMQAHAKKLLAASTSAHYGLMFVAVGAGYPGVAALHLIAHAAFKAVLFLAAGMAGERTGSFALERMGFARAMPLIAAFSAVAALALAGVPPLGGAWTKEAVVTAAGHTSAWISAGVMLAGFFSAAYAMRFQGLVFGWPRGVRRVANSHRTETAAIGGLAGLTLLLSLLWIPAVADSLARLLGVELSESGVVEVLLSLFAVALGLALGAVLANHRDIFSRESPLTEWLGLAIAIDAGVVEPMRRLSLTAAKVDDRLIDGARQIVVRLLLHTSRVFAAKDDRLVDGGVRLTAAFAAWLARIGETIGERITDGLPEGSAFLVGLSGRDIRKVQTGLSHHYYALIAAGSMLTILVLLLGL</sequence>
<feature type="transmembrane region" description="Helical" evidence="6">
    <location>
        <begin position="342"/>
        <end position="364"/>
    </location>
</feature>
<dbReference type="InterPro" id="IPR001750">
    <property type="entry name" value="ND/Mrp_TM"/>
</dbReference>
<feature type="transmembrane region" description="Helical" evidence="6">
    <location>
        <begin position="100"/>
        <end position="118"/>
    </location>
</feature>
<evidence type="ECO:0000259" key="7">
    <source>
        <dbReference type="Pfam" id="PF00361"/>
    </source>
</evidence>
<evidence type="ECO:0000256" key="3">
    <source>
        <dbReference type="ARBA" id="ARBA00022989"/>
    </source>
</evidence>
<feature type="transmembrane region" description="Helical" evidence="6">
    <location>
        <begin position="163"/>
        <end position="185"/>
    </location>
</feature>
<evidence type="ECO:0000256" key="2">
    <source>
        <dbReference type="ARBA" id="ARBA00022692"/>
    </source>
</evidence>
<name>A0ABV8UJB7_9PROT</name>
<dbReference type="RefSeq" id="WP_382421237.1">
    <property type="nucleotide sequence ID" value="NZ_JBHSCW010000003.1"/>
</dbReference>
<dbReference type="Proteomes" id="UP001595799">
    <property type="component" value="Unassembled WGS sequence"/>
</dbReference>
<evidence type="ECO:0000313" key="9">
    <source>
        <dbReference type="Proteomes" id="UP001595799"/>
    </source>
</evidence>
<keyword evidence="4 6" id="KW-0472">Membrane</keyword>
<dbReference type="EMBL" id="JBHSCW010000003">
    <property type="protein sequence ID" value="MFC4350892.1"/>
    <property type="molecule type" value="Genomic_DNA"/>
</dbReference>
<gene>
    <name evidence="8" type="ORF">ACFOW6_04975</name>
</gene>
<dbReference type="Gene3D" id="1.20.5.2700">
    <property type="match status" value="1"/>
</dbReference>
<feature type="transmembrane region" description="Helical" evidence="6">
    <location>
        <begin position="465"/>
        <end position="486"/>
    </location>
</feature>
<protein>
    <submittedName>
        <fullName evidence="8">NADH-quinone oxidoreductase subunit L</fullName>
    </submittedName>
</protein>
<proteinExistence type="predicted"/>
<keyword evidence="2 5" id="KW-0812">Transmembrane</keyword>
<feature type="transmembrane region" description="Helical" evidence="6">
    <location>
        <begin position="62"/>
        <end position="88"/>
    </location>
</feature>
<evidence type="ECO:0000313" key="8">
    <source>
        <dbReference type="EMBL" id="MFC4350892.1"/>
    </source>
</evidence>
<comment type="subcellular location">
    <subcellularLocation>
        <location evidence="1">Endomembrane system</location>
        <topology evidence="1">Multi-pass membrane protein</topology>
    </subcellularLocation>
    <subcellularLocation>
        <location evidence="5">Membrane</location>
        <topology evidence="5">Multi-pass membrane protein</topology>
    </subcellularLocation>
</comment>
<feature type="transmembrane region" description="Helical" evidence="6">
    <location>
        <begin position="191"/>
        <end position="208"/>
    </location>
</feature>
<feature type="transmembrane region" description="Helical" evidence="6">
    <location>
        <begin position="426"/>
        <end position="445"/>
    </location>
</feature>
<dbReference type="PANTHER" id="PTHR42829:SF2">
    <property type="entry name" value="NADH-UBIQUINONE OXIDOREDUCTASE CHAIN 5"/>
    <property type="match status" value="1"/>
</dbReference>
<evidence type="ECO:0000256" key="5">
    <source>
        <dbReference type="RuleBase" id="RU000320"/>
    </source>
</evidence>
<evidence type="ECO:0000256" key="1">
    <source>
        <dbReference type="ARBA" id="ARBA00004127"/>
    </source>
</evidence>
<keyword evidence="9" id="KW-1185">Reference proteome</keyword>
<accession>A0ABV8UJB7</accession>
<feature type="transmembrane region" description="Helical" evidence="6">
    <location>
        <begin position="29"/>
        <end position="50"/>
    </location>
</feature>
<dbReference type="InterPro" id="IPR003945">
    <property type="entry name" value="NU5C-like"/>
</dbReference>
<feature type="transmembrane region" description="Helical" evidence="6">
    <location>
        <begin position="612"/>
        <end position="630"/>
    </location>
</feature>
<feature type="transmembrane region" description="Helical" evidence="6">
    <location>
        <begin position="220"/>
        <end position="244"/>
    </location>
</feature>
<feature type="domain" description="NADH:quinone oxidoreductase/Mrp antiporter transmembrane" evidence="7">
    <location>
        <begin position="117"/>
        <end position="394"/>
    </location>
</feature>
<reference evidence="9" key="1">
    <citation type="journal article" date="2019" name="Int. J. Syst. Evol. Microbiol.">
        <title>The Global Catalogue of Microorganisms (GCM) 10K type strain sequencing project: providing services to taxonomists for standard genome sequencing and annotation.</title>
        <authorList>
            <consortium name="The Broad Institute Genomics Platform"/>
            <consortium name="The Broad Institute Genome Sequencing Center for Infectious Disease"/>
            <person name="Wu L."/>
            <person name="Ma J."/>
        </authorList>
    </citation>
    <scope>NUCLEOTIDE SEQUENCE [LARGE SCALE GENOMIC DNA]</scope>
    <source>
        <strain evidence="9">CECT 8472</strain>
    </source>
</reference>